<sequence length="156" mass="16737">MSLSGGKAKETKWFAEGQIRQRRTRNCPADGRGTEAGGASSGEEWWRPGCRGLVNCGLRGLSQMEWVAPTGGEYRGTSECAGTATGPLLWRLEARDSGVPGSQSLGCLDGEQLRLLPSLPRQLLGAAVWASNTQSLCRCGWILLALPRPIPKMAHC</sequence>
<protein>
    <submittedName>
        <fullName evidence="1">Uncharacterized protein</fullName>
    </submittedName>
</protein>
<proteinExistence type="predicted"/>
<evidence type="ECO:0000313" key="1">
    <source>
        <dbReference type="EMBL" id="KAJ1197166.1"/>
    </source>
</evidence>
<dbReference type="Proteomes" id="UP001066276">
    <property type="component" value="Chromosome 2_1"/>
</dbReference>
<name>A0AAV7V8C4_PLEWA</name>
<dbReference type="AlphaFoldDB" id="A0AAV7V8C4"/>
<accession>A0AAV7V8C4</accession>
<evidence type="ECO:0000313" key="2">
    <source>
        <dbReference type="Proteomes" id="UP001066276"/>
    </source>
</evidence>
<organism evidence="1 2">
    <name type="scientific">Pleurodeles waltl</name>
    <name type="common">Iberian ribbed newt</name>
    <dbReference type="NCBI Taxonomy" id="8319"/>
    <lineage>
        <taxon>Eukaryota</taxon>
        <taxon>Metazoa</taxon>
        <taxon>Chordata</taxon>
        <taxon>Craniata</taxon>
        <taxon>Vertebrata</taxon>
        <taxon>Euteleostomi</taxon>
        <taxon>Amphibia</taxon>
        <taxon>Batrachia</taxon>
        <taxon>Caudata</taxon>
        <taxon>Salamandroidea</taxon>
        <taxon>Salamandridae</taxon>
        <taxon>Pleurodelinae</taxon>
        <taxon>Pleurodeles</taxon>
    </lineage>
</organism>
<gene>
    <name evidence="1" type="ORF">NDU88_001028</name>
</gene>
<dbReference type="EMBL" id="JANPWB010000003">
    <property type="protein sequence ID" value="KAJ1197166.1"/>
    <property type="molecule type" value="Genomic_DNA"/>
</dbReference>
<reference evidence="1" key="1">
    <citation type="journal article" date="2022" name="bioRxiv">
        <title>Sequencing and chromosome-scale assembly of the giantPleurodeles waltlgenome.</title>
        <authorList>
            <person name="Brown T."/>
            <person name="Elewa A."/>
            <person name="Iarovenko S."/>
            <person name="Subramanian E."/>
            <person name="Araus A.J."/>
            <person name="Petzold A."/>
            <person name="Susuki M."/>
            <person name="Suzuki K.-i.T."/>
            <person name="Hayashi T."/>
            <person name="Toyoda A."/>
            <person name="Oliveira C."/>
            <person name="Osipova E."/>
            <person name="Leigh N.D."/>
            <person name="Simon A."/>
            <person name="Yun M.H."/>
        </authorList>
    </citation>
    <scope>NUCLEOTIDE SEQUENCE</scope>
    <source>
        <strain evidence="1">20211129_DDA</strain>
        <tissue evidence="1">Liver</tissue>
    </source>
</reference>
<keyword evidence="2" id="KW-1185">Reference proteome</keyword>
<comment type="caution">
    <text evidence="1">The sequence shown here is derived from an EMBL/GenBank/DDBJ whole genome shotgun (WGS) entry which is preliminary data.</text>
</comment>